<dbReference type="Gene3D" id="3.50.50.60">
    <property type="entry name" value="FAD/NAD(P)-binding domain"/>
    <property type="match status" value="1"/>
</dbReference>
<protein>
    <recommendedName>
        <fullName evidence="10">Major facilitator superfamily (MFS) profile domain-containing protein</fullName>
    </recommendedName>
</protein>
<dbReference type="Gene3D" id="1.20.1250.20">
    <property type="entry name" value="MFS general substrate transporter like domains"/>
    <property type="match status" value="2"/>
</dbReference>
<dbReference type="InterPro" id="IPR036188">
    <property type="entry name" value="FAD/NAD-bd_sf"/>
</dbReference>
<feature type="domain" description="Major facilitator superfamily (MFS) profile" evidence="10">
    <location>
        <begin position="570"/>
        <end position="972"/>
    </location>
</feature>
<evidence type="ECO:0000256" key="8">
    <source>
        <dbReference type="SAM" id="MobiDB-lite"/>
    </source>
</evidence>
<keyword evidence="12" id="KW-1185">Reference proteome</keyword>
<feature type="transmembrane region" description="Helical" evidence="9">
    <location>
        <begin position="696"/>
        <end position="715"/>
    </location>
</feature>
<keyword evidence="4" id="KW-0274">FAD</keyword>
<keyword evidence="3 9" id="KW-0812">Transmembrane</keyword>
<reference evidence="12" key="1">
    <citation type="submission" date="2012-06" db="EMBL/GenBank/DDBJ databases">
        <title>The genome sequence of Coniosporium apollinis CBS 100218.</title>
        <authorList>
            <consortium name="The Broad Institute Genome Sequencing Platform"/>
            <person name="Cuomo C."/>
            <person name="Gorbushina A."/>
            <person name="Noack S."/>
            <person name="Walker B."/>
            <person name="Young S.K."/>
            <person name="Zeng Q."/>
            <person name="Gargeya S."/>
            <person name="Fitzgerald M."/>
            <person name="Haas B."/>
            <person name="Abouelleil A."/>
            <person name="Alvarado L."/>
            <person name="Arachchi H.M."/>
            <person name="Berlin A.M."/>
            <person name="Chapman S.B."/>
            <person name="Goldberg J."/>
            <person name="Griggs A."/>
            <person name="Gujja S."/>
            <person name="Hansen M."/>
            <person name="Howarth C."/>
            <person name="Imamovic A."/>
            <person name="Larimer J."/>
            <person name="McCowan C."/>
            <person name="Montmayeur A."/>
            <person name="Murphy C."/>
            <person name="Neiman D."/>
            <person name="Pearson M."/>
            <person name="Priest M."/>
            <person name="Roberts A."/>
            <person name="Saif S."/>
            <person name="Shea T."/>
            <person name="Sisk P."/>
            <person name="Sykes S."/>
            <person name="Wortman J."/>
            <person name="Nusbaum C."/>
            <person name="Birren B."/>
        </authorList>
    </citation>
    <scope>NUCLEOTIDE SEQUENCE [LARGE SCALE GENOMIC DNA]</scope>
    <source>
        <strain evidence="12">CBS 100218</strain>
    </source>
</reference>
<dbReference type="Pfam" id="PF00083">
    <property type="entry name" value="Sugar_tr"/>
    <property type="match status" value="1"/>
</dbReference>
<dbReference type="GO" id="GO:0015355">
    <property type="term" value="F:secondary active monocarboxylate transmembrane transporter activity"/>
    <property type="evidence" value="ECO:0007669"/>
    <property type="project" value="TreeGrafter"/>
</dbReference>
<feature type="transmembrane region" description="Helical" evidence="9">
    <location>
        <begin position="606"/>
        <end position="627"/>
    </location>
</feature>
<dbReference type="InterPro" id="IPR020946">
    <property type="entry name" value="Flavin_mOase-like"/>
</dbReference>
<evidence type="ECO:0000313" key="11">
    <source>
        <dbReference type="EMBL" id="EON70026.1"/>
    </source>
</evidence>
<dbReference type="GO" id="GO:0005886">
    <property type="term" value="C:plasma membrane"/>
    <property type="evidence" value="ECO:0007669"/>
    <property type="project" value="TreeGrafter"/>
</dbReference>
<evidence type="ECO:0000256" key="7">
    <source>
        <dbReference type="ARBA" id="ARBA00023136"/>
    </source>
</evidence>
<dbReference type="PROSITE" id="PS50850">
    <property type="entry name" value="MFS"/>
    <property type="match status" value="1"/>
</dbReference>
<feature type="region of interest" description="Disordered" evidence="8">
    <location>
        <begin position="1000"/>
        <end position="1037"/>
    </location>
</feature>
<keyword evidence="6" id="KW-0560">Oxidoreductase</keyword>
<dbReference type="Proteomes" id="UP000016924">
    <property type="component" value="Unassembled WGS sequence"/>
</dbReference>
<comment type="subcellular location">
    <subcellularLocation>
        <location evidence="1">Membrane</location>
        <topology evidence="1">Multi-pass membrane protein</topology>
    </subcellularLocation>
</comment>
<dbReference type="FunFam" id="1.20.1250.20:FF:000340">
    <property type="entry name" value="MFS transporter, SHS family, lactate transporter"/>
    <property type="match status" value="1"/>
</dbReference>
<evidence type="ECO:0000313" key="12">
    <source>
        <dbReference type="Proteomes" id="UP000016924"/>
    </source>
</evidence>
<dbReference type="InterPro" id="IPR005828">
    <property type="entry name" value="MFS_sugar_transport-like"/>
</dbReference>
<proteinExistence type="predicted"/>
<dbReference type="SUPFAM" id="SSF103473">
    <property type="entry name" value="MFS general substrate transporter"/>
    <property type="match status" value="1"/>
</dbReference>
<evidence type="ECO:0000256" key="4">
    <source>
        <dbReference type="ARBA" id="ARBA00022827"/>
    </source>
</evidence>
<keyword evidence="5 9" id="KW-1133">Transmembrane helix</keyword>
<sequence length="1037" mass="115035">MESVDVVVIGAGWYGLAAAKTYVELHLTANVIVLEGATTLGGVWAEHRLYPGLRSNNLLGTYEYSDFPESNLDVKPGEHIPGAVLHQYLTQFAEKFDVYRRIRFNTTVKSVQSEASGGWLLTVISSAEEKPAASESQLLTQKLIVATGLTSEPFIPALAGADSFNAPLFHSKDFLHNADTLKSADSVCVLGGAKSAWDVAYAYASSDVQVDMIIRDSGRGPVWMAPPYVTPLKKWLEKLVHTRFLTWFSPCIWGNEDGYGGIRGFLHGTVAGRFMVDSFWKVLGGDVISLNGFDKHPETAKLKPWYSAFWIGSGLSILNYPTDFFEYVRSGKIRVHIADITSLSDGTVHLSNGESLKTDALICSTGWKHRPPINFLPSGLDRELGLPHRSFEIDELVQKADSEILARFPRLKAQPAFNQSYKPQPRDDAVKDRPNQPYRLYRFMAPPATIFDRSIAFAGSLSTISTPLVAQAQAIWISAYFDGKLDRMPLSADDARWETVLQTQFGKWRYPCGYGANFPDFVFDSIPYIDMLLEDLGLQKHRKKGAVAEMWEPYGPDDYRGLVDEWKTKHATDGFLGWTWDAFDFFTVSLTVTELAKDFGVSNSDVSWGMTVTLMLRSVGALIFGVLSDRYGRKWPMIINLFLFIVLELGSGFCTTLPQFLGVRSLYGIAMGGLFGPAAATALEDLPYDARGILSGLFEQGYAVGYLLAAVFYRALVPTTTHGWRSLFWFGAAPPVLIIAFRWWLPETNYFLVIKAEREAKHAAAHPFGSESWVAVKQNWVLLVYMVLLMTGFNSCSHGSQDFYPTFLKEQAGESPTNTTIITVVGQIGALIGGTTIGYISSIIGRRLTMIIGCIIGAALVPAYILPRNLTLIAPAFFLQFFVGGVWGPIPIHLIELSPPALRTLAVGLTYQLGNLASSASATIQAVIGERYPLPPAADETKRFDYGKVIGIFMGTVWVYMLILLLLGPEMSLEERAERAQEAKEFEEMRRQGVSLTEIGRRRALGEKGMPNGETEPKREEQEKQGVEYVERHRDPV</sequence>
<dbReference type="OrthoDB" id="2915840at2759"/>
<dbReference type="GeneID" id="19906603"/>
<dbReference type="RefSeq" id="XP_007785343.1">
    <property type="nucleotide sequence ID" value="XM_007787153.1"/>
</dbReference>
<name>R7Z7V7_CONA1</name>
<dbReference type="InterPro" id="IPR036259">
    <property type="entry name" value="MFS_trans_sf"/>
</dbReference>
<feature type="transmembrane region" description="Helical" evidence="9">
    <location>
        <begin position="727"/>
        <end position="745"/>
    </location>
</feature>
<feature type="transmembrane region" description="Helical" evidence="9">
    <location>
        <begin position="639"/>
        <end position="660"/>
    </location>
</feature>
<dbReference type="EMBL" id="JH767658">
    <property type="protein sequence ID" value="EON70026.1"/>
    <property type="molecule type" value="Genomic_DNA"/>
</dbReference>
<dbReference type="HOGENOM" id="CLU_293195_0_0_1"/>
<dbReference type="GO" id="GO:0050661">
    <property type="term" value="F:NADP binding"/>
    <property type="evidence" value="ECO:0007669"/>
    <property type="project" value="InterPro"/>
</dbReference>
<dbReference type="Pfam" id="PF00743">
    <property type="entry name" value="FMO-like"/>
    <property type="match status" value="1"/>
</dbReference>
<evidence type="ECO:0000259" key="10">
    <source>
        <dbReference type="PROSITE" id="PS50850"/>
    </source>
</evidence>
<evidence type="ECO:0000256" key="2">
    <source>
        <dbReference type="ARBA" id="ARBA00022630"/>
    </source>
</evidence>
<evidence type="ECO:0000256" key="3">
    <source>
        <dbReference type="ARBA" id="ARBA00022692"/>
    </source>
</evidence>
<dbReference type="GO" id="GO:0004499">
    <property type="term" value="F:N,N-dimethylaniline monooxygenase activity"/>
    <property type="evidence" value="ECO:0007669"/>
    <property type="project" value="InterPro"/>
</dbReference>
<dbReference type="PANTHER" id="PTHR23508:SF10">
    <property type="entry name" value="CARBOXYLIC ACID TRANSPORTER PROTEIN HOMOLOG"/>
    <property type="match status" value="1"/>
</dbReference>
<feature type="transmembrane region" description="Helical" evidence="9">
    <location>
        <begin position="820"/>
        <end position="841"/>
    </location>
</feature>
<dbReference type="SUPFAM" id="SSF51905">
    <property type="entry name" value="FAD/NAD(P)-binding domain"/>
    <property type="match status" value="2"/>
</dbReference>
<evidence type="ECO:0000256" key="6">
    <source>
        <dbReference type="ARBA" id="ARBA00023002"/>
    </source>
</evidence>
<feature type="transmembrane region" description="Helical" evidence="9">
    <location>
        <begin position="848"/>
        <end position="866"/>
    </location>
</feature>
<dbReference type="GO" id="GO:0035879">
    <property type="term" value="P:plasma membrane lactate transport"/>
    <property type="evidence" value="ECO:0007669"/>
    <property type="project" value="TreeGrafter"/>
</dbReference>
<evidence type="ECO:0000256" key="9">
    <source>
        <dbReference type="SAM" id="Phobius"/>
    </source>
</evidence>
<feature type="compositionally biased region" description="Basic and acidic residues" evidence="8">
    <location>
        <begin position="1015"/>
        <end position="1037"/>
    </location>
</feature>
<feature type="transmembrane region" description="Helical" evidence="9">
    <location>
        <begin position="872"/>
        <end position="892"/>
    </location>
</feature>
<evidence type="ECO:0000256" key="5">
    <source>
        <dbReference type="ARBA" id="ARBA00022989"/>
    </source>
</evidence>
<feature type="transmembrane region" description="Helical" evidence="9">
    <location>
        <begin position="948"/>
        <end position="967"/>
    </location>
</feature>
<accession>R7Z7V7</accession>
<gene>
    <name evidence="11" type="ORF">W97_09292</name>
</gene>
<evidence type="ECO:0000256" key="1">
    <source>
        <dbReference type="ARBA" id="ARBA00004141"/>
    </source>
</evidence>
<keyword evidence="7 9" id="KW-0472">Membrane</keyword>
<dbReference type="GO" id="GO:0050660">
    <property type="term" value="F:flavin adenine dinucleotide binding"/>
    <property type="evidence" value="ECO:0007669"/>
    <property type="project" value="InterPro"/>
</dbReference>
<dbReference type="eggNOG" id="KOG1399">
    <property type="taxonomic scope" value="Eukaryota"/>
</dbReference>
<dbReference type="STRING" id="1168221.R7Z7V7"/>
<dbReference type="CDD" id="cd17316">
    <property type="entry name" value="MFS_SV2_like"/>
    <property type="match status" value="1"/>
</dbReference>
<organism evidence="11 12">
    <name type="scientific">Coniosporium apollinis (strain CBS 100218)</name>
    <name type="common">Rock-inhabiting black yeast</name>
    <dbReference type="NCBI Taxonomy" id="1168221"/>
    <lineage>
        <taxon>Eukaryota</taxon>
        <taxon>Fungi</taxon>
        <taxon>Dikarya</taxon>
        <taxon>Ascomycota</taxon>
        <taxon>Pezizomycotina</taxon>
        <taxon>Dothideomycetes</taxon>
        <taxon>Dothideomycetes incertae sedis</taxon>
        <taxon>Coniosporium</taxon>
    </lineage>
</organism>
<dbReference type="AlphaFoldDB" id="R7Z7V7"/>
<feature type="transmembrane region" description="Helical" evidence="9">
    <location>
        <begin position="780"/>
        <end position="800"/>
    </location>
</feature>
<dbReference type="PANTHER" id="PTHR23508">
    <property type="entry name" value="CARBOXYLIC ACID TRANSPORTER PROTEIN HOMOLOG"/>
    <property type="match status" value="1"/>
</dbReference>
<dbReference type="InterPro" id="IPR020846">
    <property type="entry name" value="MFS_dom"/>
</dbReference>
<keyword evidence="2" id="KW-0285">Flavoprotein</keyword>